<name>A0ABP9XPU4_9FUNG</name>
<evidence type="ECO:0000313" key="3">
    <source>
        <dbReference type="Proteomes" id="UP001476247"/>
    </source>
</evidence>
<dbReference type="PANTHER" id="PTHR40050:SF1">
    <property type="entry name" value="INNER SPORE COAT PROTEIN H"/>
    <property type="match status" value="1"/>
</dbReference>
<feature type="signal peptide" evidence="1">
    <location>
        <begin position="1"/>
        <end position="20"/>
    </location>
</feature>
<protein>
    <recommendedName>
        <fullName evidence="4">Coth-domain-containing protein</fullName>
    </recommendedName>
</protein>
<dbReference type="Proteomes" id="UP001476247">
    <property type="component" value="Unassembled WGS sequence"/>
</dbReference>
<keyword evidence="1" id="KW-0732">Signal</keyword>
<accession>A0ABP9XPU4</accession>
<evidence type="ECO:0000256" key="1">
    <source>
        <dbReference type="SAM" id="SignalP"/>
    </source>
</evidence>
<evidence type="ECO:0000313" key="2">
    <source>
        <dbReference type="EMBL" id="GAA5796809.1"/>
    </source>
</evidence>
<feature type="chain" id="PRO_5045906255" description="Coth-domain-containing protein" evidence="1">
    <location>
        <begin position="21"/>
        <end position="586"/>
    </location>
</feature>
<gene>
    <name evidence="2" type="ORF">HPULCUR_002187</name>
</gene>
<dbReference type="PANTHER" id="PTHR40050">
    <property type="entry name" value="INNER SPORE COAT PROTEIN H"/>
    <property type="match status" value="1"/>
</dbReference>
<proteinExistence type="predicted"/>
<sequence length="586" mass="65777">MKLQAIFKAIATAFVAASQANSITYNVVSLVPHNQTMGVVIDDHIYPLTKTNKDSTLLHYGKAPKSNSGHYQYVILLKDNHQIVQCENFTRIATHQDKSTLNEYFGRSWNKFDLPLLPTVLPPLPVIDRAQTKLHVDGEIPVIHLFGNQSEIDLIHKNQTSDIKIELNMTYISPKDIKSFQSITIGLSGHSTRGMSKLSYKLKMKKGSDLYGYRNIKLRATAADRSYMRDKLAYDITRSVGLPSSGYSYARLYINNQAIGLFGVAEAFKKPWSSNEFNHGHKKQEHGTLYTTDVGNGKNIFGSASDDTFGGKKNKTEPVYDEINRVGRSTCDLSYLGNNVSLYSSGQYSVKEEPTVGTANFTKIMDLTRFISLQPNTTQVDNSAVSLWEERIDVNSFLRGMALEVILSNSDGYLVTGNNYMLYDDNKSGRLILSEQDFDLVMGTSMYNITAMHGGDYTEFPGFTVRPLMPRLLSVPQFKQEYESLLVNITKHLVNPKTLMPVIDGLYSMLLEDVMWDQSLPRVGSDLLLDLIEKSNSSAVNSGRSLFSNATFKEAVYGPDSSNSTMSLKQWLAFRSHNLLMFFNEK</sequence>
<evidence type="ECO:0008006" key="4">
    <source>
        <dbReference type="Google" id="ProtNLM"/>
    </source>
</evidence>
<organism evidence="2 3">
    <name type="scientific">Helicostylum pulchrum</name>
    <dbReference type="NCBI Taxonomy" id="562976"/>
    <lineage>
        <taxon>Eukaryota</taxon>
        <taxon>Fungi</taxon>
        <taxon>Fungi incertae sedis</taxon>
        <taxon>Mucoromycota</taxon>
        <taxon>Mucoromycotina</taxon>
        <taxon>Mucoromycetes</taxon>
        <taxon>Mucorales</taxon>
        <taxon>Mucorineae</taxon>
        <taxon>Mucoraceae</taxon>
        <taxon>Helicostylum</taxon>
    </lineage>
</organism>
<keyword evidence="3" id="KW-1185">Reference proteome</keyword>
<reference evidence="2 3" key="1">
    <citation type="submission" date="2024-04" db="EMBL/GenBank/DDBJ databases">
        <title>genome sequences of Mucor flavus KT1a and Helicostylum pulchrum KT1b strains isolation_sourced from the surface of a dry-aged beef.</title>
        <authorList>
            <person name="Toyotome T."/>
            <person name="Hosono M."/>
            <person name="Torimaru M."/>
            <person name="Fukuda K."/>
            <person name="Mikami N."/>
        </authorList>
    </citation>
    <scope>NUCLEOTIDE SEQUENCE [LARGE SCALE GENOMIC DNA]</scope>
    <source>
        <strain evidence="2 3">KT1b</strain>
    </source>
</reference>
<comment type="caution">
    <text evidence="2">The sequence shown here is derived from an EMBL/GenBank/DDBJ whole genome shotgun (WGS) entry which is preliminary data.</text>
</comment>
<dbReference type="EMBL" id="BAABUJ010000007">
    <property type="protein sequence ID" value="GAA5796809.1"/>
    <property type="molecule type" value="Genomic_DNA"/>
</dbReference>
<dbReference type="Pfam" id="PF08757">
    <property type="entry name" value="CotH"/>
    <property type="match status" value="1"/>
</dbReference>
<dbReference type="InterPro" id="IPR014867">
    <property type="entry name" value="Spore_coat_CotH_CotH2/3/7"/>
</dbReference>